<evidence type="ECO:0000313" key="1">
    <source>
        <dbReference type="EMBL" id="QHX42273.1"/>
    </source>
</evidence>
<dbReference type="KEGG" id="trz:GWP43_01090"/>
<evidence type="ECO:0000313" key="2">
    <source>
        <dbReference type="Proteomes" id="UP000464374"/>
    </source>
</evidence>
<protein>
    <submittedName>
        <fullName evidence="1">Uncharacterized protein</fullName>
    </submittedName>
</protein>
<dbReference type="AlphaFoldDB" id="A0A6P1XZ28"/>
<name>A0A6P1XZ28_9SPIR</name>
<organism evidence="1 2">
    <name type="scientific">Treponema vincentii</name>
    <dbReference type="NCBI Taxonomy" id="69710"/>
    <lineage>
        <taxon>Bacteria</taxon>
        <taxon>Pseudomonadati</taxon>
        <taxon>Spirochaetota</taxon>
        <taxon>Spirochaetia</taxon>
        <taxon>Spirochaetales</taxon>
        <taxon>Treponemataceae</taxon>
        <taxon>Treponema</taxon>
    </lineage>
</organism>
<gene>
    <name evidence="1" type="ORF">GWP43_01090</name>
</gene>
<reference evidence="1 2" key="1">
    <citation type="submission" date="2020-01" db="EMBL/GenBank/DDBJ databases">
        <title>Complete genome sequence of a human oral phylogroup 1 Treponema sp. strain ATCC 700766, originally isolated from periodontitis dental plaque.</title>
        <authorList>
            <person name="Chan Y."/>
            <person name="Huo Y.-B."/>
            <person name="Yu X.-L."/>
            <person name="Zeng H."/>
            <person name="Leung W.-K."/>
            <person name="Watt R.M."/>
        </authorList>
    </citation>
    <scope>NUCLEOTIDE SEQUENCE [LARGE SCALE GENOMIC DNA]</scope>
    <source>
        <strain evidence="1 2">OMZ 804</strain>
    </source>
</reference>
<proteinExistence type="predicted"/>
<dbReference type="EMBL" id="CP048020">
    <property type="protein sequence ID" value="QHX42273.1"/>
    <property type="molecule type" value="Genomic_DNA"/>
</dbReference>
<dbReference type="Proteomes" id="UP000464374">
    <property type="component" value="Chromosome"/>
</dbReference>
<sequence>MNNTYNGIALVGSLMECRITEKTTLEITINGEKQESITVSKKQIDIKYKRTFNKELIISLFLQHRITMEQWELTQLKIIEAD</sequence>
<accession>A0A6P1XZ28</accession>